<evidence type="ECO:0000313" key="1">
    <source>
        <dbReference type="EMBL" id="TCT07872.1"/>
    </source>
</evidence>
<sequence length="89" mass="9602">MALKADDLEDIERILSMGDAGPGVLADLRLRFPHLSWTRCDASDVSEAPFRSFPGCDLHLLDAADHCVRITEDPAAATGLVVAARRTTP</sequence>
<proteinExistence type="predicted"/>
<dbReference type="Proteomes" id="UP000294664">
    <property type="component" value="Unassembled WGS sequence"/>
</dbReference>
<keyword evidence="2" id="KW-1185">Reference proteome</keyword>
<evidence type="ECO:0000313" key="2">
    <source>
        <dbReference type="Proteomes" id="UP000294664"/>
    </source>
</evidence>
<protein>
    <submittedName>
        <fullName evidence="1">Uncharacterized protein</fullName>
    </submittedName>
</protein>
<name>A0A4R3M4A0_9HYPH</name>
<dbReference type="RefSeq" id="WP_132029265.1">
    <property type="nucleotide sequence ID" value="NZ_SMAI01000001.1"/>
</dbReference>
<gene>
    <name evidence="1" type="ORF">EDC64_101391</name>
</gene>
<dbReference type="OrthoDB" id="7960540at2"/>
<dbReference type="AlphaFoldDB" id="A0A4R3M4A0"/>
<organism evidence="1 2">
    <name type="scientific">Aquabacter spiritensis</name>
    <dbReference type="NCBI Taxonomy" id="933073"/>
    <lineage>
        <taxon>Bacteria</taxon>
        <taxon>Pseudomonadati</taxon>
        <taxon>Pseudomonadota</taxon>
        <taxon>Alphaproteobacteria</taxon>
        <taxon>Hyphomicrobiales</taxon>
        <taxon>Xanthobacteraceae</taxon>
        <taxon>Aquabacter</taxon>
    </lineage>
</organism>
<dbReference type="EMBL" id="SMAI01000001">
    <property type="protein sequence ID" value="TCT07872.1"/>
    <property type="molecule type" value="Genomic_DNA"/>
</dbReference>
<accession>A0A4R3M4A0</accession>
<comment type="caution">
    <text evidence="1">The sequence shown here is derived from an EMBL/GenBank/DDBJ whole genome shotgun (WGS) entry which is preliminary data.</text>
</comment>
<reference evidence="1 2" key="1">
    <citation type="submission" date="2019-03" db="EMBL/GenBank/DDBJ databases">
        <title>Genomic Encyclopedia of Type Strains, Phase IV (KMG-IV): sequencing the most valuable type-strain genomes for metagenomic binning, comparative biology and taxonomic classification.</title>
        <authorList>
            <person name="Goeker M."/>
        </authorList>
    </citation>
    <scope>NUCLEOTIDE SEQUENCE [LARGE SCALE GENOMIC DNA]</scope>
    <source>
        <strain evidence="1 2">DSM 9035</strain>
    </source>
</reference>